<dbReference type="RefSeq" id="WP_105045660.1">
    <property type="nucleotide sequence ID" value="NZ_CP150662.1"/>
</dbReference>
<dbReference type="InterPro" id="IPR051912">
    <property type="entry name" value="Alkylbase_DNA_Glycosylase/TA"/>
</dbReference>
<evidence type="ECO:0000256" key="3">
    <source>
        <dbReference type="ARBA" id="ARBA00012000"/>
    </source>
</evidence>
<keyword evidence="8" id="KW-1185">Reference proteome</keyword>
<protein>
    <recommendedName>
        <fullName evidence="3">DNA-3-methyladenine glycosylase II</fullName>
        <ecNumber evidence="3">3.2.2.21</ecNumber>
    </recommendedName>
</protein>
<evidence type="ECO:0000256" key="4">
    <source>
        <dbReference type="ARBA" id="ARBA00022763"/>
    </source>
</evidence>
<dbReference type="SUPFAM" id="SSF48150">
    <property type="entry name" value="DNA-glycosylase"/>
    <property type="match status" value="1"/>
</dbReference>
<evidence type="ECO:0000256" key="1">
    <source>
        <dbReference type="ARBA" id="ARBA00000086"/>
    </source>
</evidence>
<keyword evidence="4" id="KW-0227">DNA damage</keyword>
<proteinExistence type="inferred from homology"/>
<dbReference type="Proteomes" id="UP000237608">
    <property type="component" value="Unassembled WGS sequence"/>
</dbReference>
<dbReference type="GO" id="GO:0006285">
    <property type="term" value="P:base-excision repair, AP site formation"/>
    <property type="evidence" value="ECO:0007669"/>
    <property type="project" value="TreeGrafter"/>
</dbReference>
<comment type="similarity">
    <text evidence="2">Belongs to the alkylbase DNA glycosidase AlkA family.</text>
</comment>
<dbReference type="PROSITE" id="PS00516">
    <property type="entry name" value="ALKYLBASE_DNA_GLYCOS"/>
    <property type="match status" value="1"/>
</dbReference>
<dbReference type="InterPro" id="IPR011257">
    <property type="entry name" value="DNA_glycosylase"/>
</dbReference>
<dbReference type="InterPro" id="IPR003265">
    <property type="entry name" value="HhH-GPD_domain"/>
</dbReference>
<evidence type="ECO:0000313" key="7">
    <source>
        <dbReference type="EMBL" id="PQJ74513.1"/>
    </source>
</evidence>
<comment type="catalytic activity">
    <reaction evidence="1">
        <text>Hydrolysis of alkylated DNA, releasing 3-methyladenine, 3-methylguanine, 7-methylguanine and 7-methyladenine.</text>
        <dbReference type="EC" id="3.2.2.21"/>
    </reaction>
</comment>
<dbReference type="EC" id="3.2.2.21" evidence="3"/>
<comment type="caution">
    <text evidence="7">The sequence shown here is derived from an EMBL/GenBank/DDBJ whole genome shotgun (WGS) entry which is preliminary data.</text>
</comment>
<evidence type="ECO:0000256" key="2">
    <source>
        <dbReference type="ARBA" id="ARBA00010817"/>
    </source>
</evidence>
<dbReference type="Gene3D" id="1.10.340.30">
    <property type="entry name" value="Hypothetical protein, domain 2"/>
    <property type="match status" value="1"/>
</dbReference>
<dbReference type="GO" id="GO:0043916">
    <property type="term" value="F:DNA-7-methylguanine glycosylase activity"/>
    <property type="evidence" value="ECO:0007669"/>
    <property type="project" value="TreeGrafter"/>
</dbReference>
<accession>A0A2S7WA82</accession>
<feature type="domain" description="HhH-GPD" evidence="6">
    <location>
        <begin position="37"/>
        <end position="190"/>
    </location>
</feature>
<dbReference type="GO" id="GO:0006307">
    <property type="term" value="P:DNA alkylation repair"/>
    <property type="evidence" value="ECO:0007669"/>
    <property type="project" value="TreeGrafter"/>
</dbReference>
<dbReference type="InterPro" id="IPR000035">
    <property type="entry name" value="Alkylbase_DNA_glycsylse_CS"/>
</dbReference>
<reference evidence="7 8" key="1">
    <citation type="submission" date="2016-12" db="EMBL/GenBank/DDBJ databases">
        <title>Trade-off between light-utilization and light-protection in marine flavobacteria.</title>
        <authorList>
            <person name="Kumagai Y."/>
            <person name="Yoshizawa S."/>
            <person name="Kogure K."/>
            <person name="Iwasaki W."/>
        </authorList>
    </citation>
    <scope>NUCLEOTIDE SEQUENCE [LARGE SCALE GENOMIC DNA]</scope>
    <source>
        <strain evidence="7 8">KCTC 22729</strain>
    </source>
</reference>
<dbReference type="PANTHER" id="PTHR43003">
    <property type="entry name" value="DNA-3-METHYLADENINE GLYCOSYLASE"/>
    <property type="match status" value="1"/>
</dbReference>
<dbReference type="EMBL" id="MSCL01000001">
    <property type="protein sequence ID" value="PQJ74513.1"/>
    <property type="molecule type" value="Genomic_DNA"/>
</dbReference>
<dbReference type="GO" id="GO:0005737">
    <property type="term" value="C:cytoplasm"/>
    <property type="evidence" value="ECO:0007669"/>
    <property type="project" value="TreeGrafter"/>
</dbReference>
<dbReference type="OrthoDB" id="9785929at2"/>
<dbReference type="AlphaFoldDB" id="A0A2S7WA82"/>
<keyword evidence="5" id="KW-0234">DNA repair</keyword>
<dbReference type="SMART" id="SM00478">
    <property type="entry name" value="ENDO3c"/>
    <property type="match status" value="1"/>
</dbReference>
<evidence type="ECO:0000259" key="6">
    <source>
        <dbReference type="SMART" id="SM00478"/>
    </source>
</evidence>
<sequence>MSKPFSDSILEKIRQQLAVPHIITTNDVFHDVISCIVEQQIHYRSSKRIFAKALERSGLERVSLETFDLFEKHGISQLKLSMSKFETLMAFLDFWRNNTQDFSLLTDEEVKTTLSGIKGIGTWTIDMILLYTLQRPNVFPVDDFHVKQVMISLYQLHPTQKLKANMLAIAEQWGHQKSLATLYLLDWKKQQKMK</sequence>
<dbReference type="GO" id="GO:0032131">
    <property type="term" value="F:alkylated DNA binding"/>
    <property type="evidence" value="ECO:0007669"/>
    <property type="project" value="TreeGrafter"/>
</dbReference>
<organism evidence="7 8">
    <name type="scientific">Polaribacter gangjinensis</name>
    <dbReference type="NCBI Taxonomy" id="574710"/>
    <lineage>
        <taxon>Bacteria</taxon>
        <taxon>Pseudomonadati</taxon>
        <taxon>Bacteroidota</taxon>
        <taxon>Flavobacteriia</taxon>
        <taxon>Flavobacteriales</taxon>
        <taxon>Flavobacteriaceae</taxon>
    </lineage>
</organism>
<evidence type="ECO:0000313" key="8">
    <source>
        <dbReference type="Proteomes" id="UP000237608"/>
    </source>
</evidence>
<dbReference type="PANTHER" id="PTHR43003:SF5">
    <property type="entry name" value="DNA-3-METHYLADENINE GLYCOSYLASE"/>
    <property type="match status" value="1"/>
</dbReference>
<gene>
    <name evidence="7" type="ORF">BTO13_04200</name>
</gene>
<dbReference type="GO" id="GO:0008725">
    <property type="term" value="F:DNA-3-methyladenine glycosylase activity"/>
    <property type="evidence" value="ECO:0007669"/>
    <property type="project" value="TreeGrafter"/>
</dbReference>
<name>A0A2S7WA82_9FLAO</name>
<evidence type="ECO:0000256" key="5">
    <source>
        <dbReference type="ARBA" id="ARBA00023204"/>
    </source>
</evidence>
<dbReference type="Gene3D" id="1.10.1670.40">
    <property type="match status" value="1"/>
</dbReference>
<dbReference type="GO" id="GO:0032993">
    <property type="term" value="C:protein-DNA complex"/>
    <property type="evidence" value="ECO:0007669"/>
    <property type="project" value="TreeGrafter"/>
</dbReference>